<evidence type="ECO:0000256" key="3">
    <source>
        <dbReference type="ARBA" id="ARBA00029447"/>
    </source>
</evidence>
<feature type="domain" description="Methyl-accepting transducer" evidence="8">
    <location>
        <begin position="261"/>
        <end position="500"/>
    </location>
</feature>
<gene>
    <name evidence="10" type="ORF">GCM10007877_31210</name>
</gene>
<dbReference type="Pfam" id="PF00672">
    <property type="entry name" value="HAMP"/>
    <property type="match status" value="1"/>
</dbReference>
<keyword evidence="7" id="KW-0472">Membrane</keyword>
<dbReference type="InterPro" id="IPR004089">
    <property type="entry name" value="MCPsignal_dom"/>
</dbReference>
<evidence type="ECO:0000256" key="6">
    <source>
        <dbReference type="SAM" id="MobiDB-lite"/>
    </source>
</evidence>
<evidence type="ECO:0000313" key="11">
    <source>
        <dbReference type="Proteomes" id="UP001156870"/>
    </source>
</evidence>
<evidence type="ECO:0000259" key="9">
    <source>
        <dbReference type="PROSITE" id="PS50885"/>
    </source>
</evidence>
<keyword evidence="7" id="KW-0812">Transmembrane</keyword>
<keyword evidence="7" id="KW-1133">Transmembrane helix</keyword>
<evidence type="ECO:0000256" key="7">
    <source>
        <dbReference type="SAM" id="Phobius"/>
    </source>
</evidence>
<dbReference type="PANTHER" id="PTHR32089:SF120">
    <property type="entry name" value="METHYL-ACCEPTING CHEMOTAXIS PROTEIN TLPQ"/>
    <property type="match status" value="1"/>
</dbReference>
<dbReference type="RefSeq" id="WP_232595515.1">
    <property type="nucleotide sequence ID" value="NZ_BSPD01000077.1"/>
</dbReference>
<comment type="caution">
    <text evidence="10">The sequence shown here is derived from an EMBL/GenBank/DDBJ whole genome shotgun (WGS) entry which is preliminary data.</text>
</comment>
<feature type="transmembrane region" description="Helical" evidence="7">
    <location>
        <begin position="9"/>
        <end position="28"/>
    </location>
</feature>
<dbReference type="SMART" id="SM00283">
    <property type="entry name" value="MA"/>
    <property type="match status" value="1"/>
</dbReference>
<evidence type="ECO:0000313" key="10">
    <source>
        <dbReference type="EMBL" id="GLS27402.1"/>
    </source>
</evidence>
<dbReference type="Gene3D" id="1.10.287.950">
    <property type="entry name" value="Methyl-accepting chemotaxis protein"/>
    <property type="match status" value="1"/>
</dbReference>
<dbReference type="InterPro" id="IPR003660">
    <property type="entry name" value="HAMP_dom"/>
</dbReference>
<dbReference type="EMBL" id="BSPD01000077">
    <property type="protein sequence ID" value="GLS27402.1"/>
    <property type="molecule type" value="Genomic_DNA"/>
</dbReference>
<evidence type="ECO:0000256" key="1">
    <source>
        <dbReference type="ARBA" id="ARBA00004370"/>
    </source>
</evidence>
<feature type="domain" description="HAMP" evidence="9">
    <location>
        <begin position="203"/>
        <end position="256"/>
    </location>
</feature>
<keyword evidence="2 4" id="KW-0807">Transducer</keyword>
<organism evidence="10 11">
    <name type="scientific">Marinibactrum halimedae</name>
    <dbReference type="NCBI Taxonomy" id="1444977"/>
    <lineage>
        <taxon>Bacteria</taxon>
        <taxon>Pseudomonadati</taxon>
        <taxon>Pseudomonadota</taxon>
        <taxon>Gammaproteobacteria</taxon>
        <taxon>Cellvibrionales</taxon>
        <taxon>Cellvibrionaceae</taxon>
        <taxon>Marinibactrum</taxon>
    </lineage>
</organism>
<dbReference type="Pfam" id="PF00015">
    <property type="entry name" value="MCPsignal"/>
    <property type="match status" value="1"/>
</dbReference>
<keyword evidence="5" id="KW-0175">Coiled coil</keyword>
<dbReference type="PROSITE" id="PS50111">
    <property type="entry name" value="CHEMOTAXIS_TRANSDUC_2"/>
    <property type="match status" value="1"/>
</dbReference>
<name>A0AA37TE86_9GAMM</name>
<protein>
    <submittedName>
        <fullName evidence="10">Methyl-accepting chemotaxis protein</fullName>
    </submittedName>
</protein>
<evidence type="ECO:0000259" key="8">
    <source>
        <dbReference type="PROSITE" id="PS50111"/>
    </source>
</evidence>
<sequence>MFRSISQKVMFGFALISVVVLIATWILYEKTARIKQENMTFVEVSLPALHQIEGIKHTANKIHIDAYALYGTTLNQSDFSQRFQVQTKELTDSVSALTMLDQPMQQRLRLALDSVLRQVKALEKIMSADFVDWDEARSELGRINNVLIELEEALTQAEALVNKQAQAVSAAVGNELVEVRVWILIALALVLSITGFSYYFARFGIVLPVSSLNQQLDSIALHKDLSKPVSVSSVDEVGTMADSLNKLLSAFKGGSEETISSATVLLTSANRLKSSASQVDDQVSSLGQHMGTLMEAINLLESNTASNVDRSLAAAEAAKIGADQVKTGARDVQKTADSIAQLSSDLDSSAEMLNTLKVAGDRVASVVKTIAEISEQTNLLALNAAIEAARAGESGRGFAVVADEVRALALRTQESTNEINDILATIVDSIARTATSMEDNKSKANESVSFAQSTVVALGAIEETISALSQSCTDLAELASSNKRNTTAMNESLSTMEKATSSVASSSCETRSEADTVDGLAHTLEQSARQFTV</sequence>
<feature type="compositionally biased region" description="Polar residues" evidence="6">
    <location>
        <begin position="490"/>
        <end position="509"/>
    </location>
</feature>
<keyword evidence="11" id="KW-1185">Reference proteome</keyword>
<dbReference type="GO" id="GO:0016020">
    <property type="term" value="C:membrane"/>
    <property type="evidence" value="ECO:0007669"/>
    <property type="project" value="UniProtKB-SubCell"/>
</dbReference>
<feature type="transmembrane region" description="Helical" evidence="7">
    <location>
        <begin position="181"/>
        <end position="201"/>
    </location>
</feature>
<comment type="similarity">
    <text evidence="3">Belongs to the methyl-accepting chemotaxis (MCP) protein family.</text>
</comment>
<evidence type="ECO:0000256" key="5">
    <source>
        <dbReference type="SAM" id="Coils"/>
    </source>
</evidence>
<accession>A0AA37TE86</accession>
<dbReference type="GO" id="GO:0007165">
    <property type="term" value="P:signal transduction"/>
    <property type="evidence" value="ECO:0007669"/>
    <property type="project" value="UniProtKB-KW"/>
</dbReference>
<dbReference type="AlphaFoldDB" id="A0AA37TE86"/>
<evidence type="ECO:0000256" key="2">
    <source>
        <dbReference type="ARBA" id="ARBA00023224"/>
    </source>
</evidence>
<dbReference type="GO" id="GO:0006935">
    <property type="term" value="P:chemotaxis"/>
    <property type="evidence" value="ECO:0007669"/>
    <property type="project" value="UniProtKB-ARBA"/>
</dbReference>
<proteinExistence type="inferred from homology"/>
<dbReference type="PROSITE" id="PS50885">
    <property type="entry name" value="HAMP"/>
    <property type="match status" value="1"/>
</dbReference>
<reference evidence="10 11" key="1">
    <citation type="journal article" date="2014" name="Int. J. Syst. Evol. Microbiol.">
        <title>Complete genome sequence of Corynebacterium casei LMG S-19264T (=DSM 44701T), isolated from a smear-ripened cheese.</title>
        <authorList>
            <consortium name="US DOE Joint Genome Institute (JGI-PGF)"/>
            <person name="Walter F."/>
            <person name="Albersmeier A."/>
            <person name="Kalinowski J."/>
            <person name="Ruckert C."/>
        </authorList>
    </citation>
    <scope>NUCLEOTIDE SEQUENCE [LARGE SCALE GENOMIC DNA]</scope>
    <source>
        <strain evidence="10 11">NBRC 110095</strain>
    </source>
</reference>
<dbReference type="CDD" id="cd06225">
    <property type="entry name" value="HAMP"/>
    <property type="match status" value="1"/>
</dbReference>
<dbReference type="Proteomes" id="UP001156870">
    <property type="component" value="Unassembled WGS sequence"/>
</dbReference>
<evidence type="ECO:0000256" key="4">
    <source>
        <dbReference type="PROSITE-ProRule" id="PRU00284"/>
    </source>
</evidence>
<comment type="subcellular location">
    <subcellularLocation>
        <location evidence="1">Membrane</location>
    </subcellularLocation>
</comment>
<feature type="coiled-coil region" evidence="5">
    <location>
        <begin position="140"/>
        <end position="167"/>
    </location>
</feature>
<feature type="region of interest" description="Disordered" evidence="6">
    <location>
        <begin position="490"/>
        <end position="514"/>
    </location>
</feature>
<dbReference type="SUPFAM" id="SSF58104">
    <property type="entry name" value="Methyl-accepting chemotaxis protein (MCP) signaling domain"/>
    <property type="match status" value="1"/>
</dbReference>
<dbReference type="PANTHER" id="PTHR32089">
    <property type="entry name" value="METHYL-ACCEPTING CHEMOTAXIS PROTEIN MCPB"/>
    <property type="match status" value="1"/>
</dbReference>